<sequence length="114" mass="12176">MPQYLLSVHHADAEASDAPPEQVLADVAAFNDSLLAEDRMAFAGGLLPASQARVVDATGARVTMHRGTYLPGTEQLGGFWVVRADDLVQALEIAERASAACRLAVEVRPFQEEG</sequence>
<dbReference type="AlphaFoldDB" id="A0A645H9V3"/>
<proteinExistence type="predicted"/>
<gene>
    <name evidence="2" type="ORF">SDC9_183280</name>
</gene>
<comment type="caution">
    <text evidence="2">The sequence shown here is derived from an EMBL/GenBank/DDBJ whole genome shotgun (WGS) entry which is preliminary data.</text>
</comment>
<evidence type="ECO:0000259" key="1">
    <source>
        <dbReference type="Pfam" id="PF03795"/>
    </source>
</evidence>
<dbReference type="PANTHER" id="PTHR35174">
    <property type="entry name" value="BLL7171 PROTEIN-RELATED"/>
    <property type="match status" value="1"/>
</dbReference>
<dbReference type="EMBL" id="VSSQ01089579">
    <property type="protein sequence ID" value="MPN35778.1"/>
    <property type="molecule type" value="Genomic_DNA"/>
</dbReference>
<name>A0A645H9V3_9ZZZZ</name>
<dbReference type="Gene3D" id="3.30.70.1060">
    <property type="entry name" value="Dimeric alpha+beta barrel"/>
    <property type="match status" value="1"/>
</dbReference>
<organism evidence="2">
    <name type="scientific">bioreactor metagenome</name>
    <dbReference type="NCBI Taxonomy" id="1076179"/>
    <lineage>
        <taxon>unclassified sequences</taxon>
        <taxon>metagenomes</taxon>
        <taxon>ecological metagenomes</taxon>
    </lineage>
</organism>
<dbReference type="SUPFAM" id="SSF54909">
    <property type="entry name" value="Dimeric alpha+beta barrel"/>
    <property type="match status" value="1"/>
</dbReference>
<dbReference type="InterPro" id="IPR005545">
    <property type="entry name" value="YCII"/>
</dbReference>
<dbReference type="PANTHER" id="PTHR35174:SF3">
    <property type="entry name" value="BLL7171 PROTEIN"/>
    <property type="match status" value="1"/>
</dbReference>
<protein>
    <recommendedName>
        <fullName evidence="1">YCII-related domain-containing protein</fullName>
    </recommendedName>
</protein>
<accession>A0A645H9V3</accession>
<reference evidence="2" key="1">
    <citation type="submission" date="2019-08" db="EMBL/GenBank/DDBJ databases">
        <authorList>
            <person name="Kucharzyk K."/>
            <person name="Murdoch R.W."/>
            <person name="Higgins S."/>
            <person name="Loffler F."/>
        </authorList>
    </citation>
    <scope>NUCLEOTIDE SEQUENCE</scope>
</reference>
<evidence type="ECO:0000313" key="2">
    <source>
        <dbReference type="EMBL" id="MPN35778.1"/>
    </source>
</evidence>
<feature type="domain" description="YCII-related" evidence="1">
    <location>
        <begin position="9"/>
        <end position="108"/>
    </location>
</feature>
<dbReference type="InterPro" id="IPR011008">
    <property type="entry name" value="Dimeric_a/b-barrel"/>
</dbReference>
<dbReference type="Pfam" id="PF03795">
    <property type="entry name" value="YCII"/>
    <property type="match status" value="1"/>
</dbReference>